<sequence length="161" mass="16705">MGGSGVRPPAGRRPAGADAVTYEGVAVAQQDNIAVQTAFGEAVNSGNLAALTGLVAAGAVDHDPAPGQGPGPEGYQAMFGELRRAFPDLHVEVEHVMGTDDELAFAYTISGTHSGELAGHAPTGRTVRYRGMQISRFEGGKLVERWGSSDELGMMRQLGLA</sequence>
<dbReference type="STRING" id="310780.SAMN05216267_101738"/>
<dbReference type="EMBL" id="FODD01000017">
    <property type="protein sequence ID" value="SEO09307.1"/>
    <property type="molecule type" value="Genomic_DNA"/>
</dbReference>
<dbReference type="Pfam" id="PF07366">
    <property type="entry name" value="SnoaL"/>
    <property type="match status" value="1"/>
</dbReference>
<evidence type="ECO:0000313" key="1">
    <source>
        <dbReference type="EMBL" id="SEO09307.1"/>
    </source>
</evidence>
<dbReference type="InterPro" id="IPR009959">
    <property type="entry name" value="Cyclase_SnoaL-like"/>
</dbReference>
<dbReference type="GO" id="GO:0030638">
    <property type="term" value="P:polyketide metabolic process"/>
    <property type="evidence" value="ECO:0007669"/>
    <property type="project" value="InterPro"/>
</dbReference>
<name>A0A1H8LW14_9ACTN</name>
<dbReference type="SUPFAM" id="SSF54427">
    <property type="entry name" value="NTF2-like"/>
    <property type="match status" value="1"/>
</dbReference>
<reference evidence="1 2" key="1">
    <citation type="submission" date="2016-10" db="EMBL/GenBank/DDBJ databases">
        <authorList>
            <person name="de Groot N.N."/>
        </authorList>
    </citation>
    <scope>NUCLEOTIDE SEQUENCE [LARGE SCALE GENOMIC DNA]</scope>
    <source>
        <strain evidence="1 2">CGMCC 4.2026</strain>
    </source>
</reference>
<dbReference type="InterPro" id="IPR032710">
    <property type="entry name" value="NTF2-like_dom_sf"/>
</dbReference>
<dbReference type="OrthoDB" id="9182871at2"/>
<dbReference type="Proteomes" id="UP000181951">
    <property type="component" value="Unassembled WGS sequence"/>
</dbReference>
<organism evidence="1 2">
    <name type="scientific">Actinacidiphila rubida</name>
    <dbReference type="NCBI Taxonomy" id="310780"/>
    <lineage>
        <taxon>Bacteria</taxon>
        <taxon>Bacillati</taxon>
        <taxon>Actinomycetota</taxon>
        <taxon>Actinomycetes</taxon>
        <taxon>Kitasatosporales</taxon>
        <taxon>Streptomycetaceae</taxon>
        <taxon>Actinacidiphila</taxon>
    </lineage>
</organism>
<keyword evidence="2" id="KW-1185">Reference proteome</keyword>
<gene>
    <name evidence="1" type="ORF">SAMN05216267_101738</name>
</gene>
<dbReference type="PANTHER" id="PTHR38436">
    <property type="entry name" value="POLYKETIDE CYCLASE SNOAL-LIKE DOMAIN"/>
    <property type="match status" value="1"/>
</dbReference>
<proteinExistence type="predicted"/>
<dbReference type="AlphaFoldDB" id="A0A1H8LW14"/>
<dbReference type="Gene3D" id="3.10.450.50">
    <property type="match status" value="1"/>
</dbReference>
<protein>
    <submittedName>
        <fullName evidence="1">Predicted ester cyclase</fullName>
    </submittedName>
</protein>
<dbReference type="PANTHER" id="PTHR38436:SF1">
    <property type="entry name" value="ESTER CYCLASE"/>
    <property type="match status" value="1"/>
</dbReference>
<accession>A0A1H8LW14</accession>
<evidence type="ECO:0000313" key="2">
    <source>
        <dbReference type="Proteomes" id="UP000181951"/>
    </source>
</evidence>